<gene>
    <name evidence="2" type="ORF">AAFF_G00310770</name>
</gene>
<dbReference type="EMBL" id="JAINUG010000452">
    <property type="protein sequence ID" value="KAJ8371444.1"/>
    <property type="molecule type" value="Genomic_DNA"/>
</dbReference>
<evidence type="ECO:0000313" key="2">
    <source>
        <dbReference type="EMBL" id="KAJ8371444.1"/>
    </source>
</evidence>
<evidence type="ECO:0000256" key="1">
    <source>
        <dbReference type="SAM" id="MobiDB-lite"/>
    </source>
</evidence>
<sequence length="188" mass="20368">MPMAKTDAGFSAVGGRKRNDVDAKGENCSLALPCAAEGLPLVFKHRTKARRGERKQLAQRLPTTEEEVAPLGLRSPNAHGPDLRYGGPASESRQPVLHERSAPPLIRPACAPAGCFHGGRFRGGAEGSPLGARAKPPARRRELSPRRPWASDWHRKHQTIKHLFSSCRCSDGVTNAERNTRQAACVTA</sequence>
<reference evidence="2" key="1">
    <citation type="journal article" date="2023" name="Science">
        <title>Genome structures resolve the early diversification of teleost fishes.</title>
        <authorList>
            <person name="Parey E."/>
            <person name="Louis A."/>
            <person name="Montfort J."/>
            <person name="Bouchez O."/>
            <person name="Roques C."/>
            <person name="Iampietro C."/>
            <person name="Lluch J."/>
            <person name="Castinel A."/>
            <person name="Donnadieu C."/>
            <person name="Desvignes T."/>
            <person name="Floi Bucao C."/>
            <person name="Jouanno E."/>
            <person name="Wen M."/>
            <person name="Mejri S."/>
            <person name="Dirks R."/>
            <person name="Jansen H."/>
            <person name="Henkel C."/>
            <person name="Chen W.J."/>
            <person name="Zahm M."/>
            <person name="Cabau C."/>
            <person name="Klopp C."/>
            <person name="Thompson A.W."/>
            <person name="Robinson-Rechavi M."/>
            <person name="Braasch I."/>
            <person name="Lecointre G."/>
            <person name="Bobe J."/>
            <person name="Postlethwait J.H."/>
            <person name="Berthelot C."/>
            <person name="Roest Crollius H."/>
            <person name="Guiguen Y."/>
        </authorList>
    </citation>
    <scope>NUCLEOTIDE SEQUENCE</scope>
    <source>
        <strain evidence="2">NC1722</strain>
    </source>
</reference>
<feature type="region of interest" description="Disordered" evidence="1">
    <location>
        <begin position="47"/>
        <end position="94"/>
    </location>
</feature>
<keyword evidence="3" id="KW-1185">Reference proteome</keyword>
<feature type="region of interest" description="Disordered" evidence="1">
    <location>
        <begin position="124"/>
        <end position="153"/>
    </location>
</feature>
<protein>
    <submittedName>
        <fullName evidence="2">Uncharacterized protein</fullName>
    </submittedName>
</protein>
<comment type="caution">
    <text evidence="2">The sequence shown here is derived from an EMBL/GenBank/DDBJ whole genome shotgun (WGS) entry which is preliminary data.</text>
</comment>
<dbReference type="AlphaFoldDB" id="A0AAD7R7P3"/>
<dbReference type="Proteomes" id="UP001221898">
    <property type="component" value="Unassembled WGS sequence"/>
</dbReference>
<evidence type="ECO:0000313" key="3">
    <source>
        <dbReference type="Proteomes" id="UP001221898"/>
    </source>
</evidence>
<accession>A0AAD7R7P3</accession>
<proteinExistence type="predicted"/>
<name>A0AAD7R7P3_9TELE</name>
<organism evidence="2 3">
    <name type="scientific">Aldrovandia affinis</name>
    <dbReference type="NCBI Taxonomy" id="143900"/>
    <lineage>
        <taxon>Eukaryota</taxon>
        <taxon>Metazoa</taxon>
        <taxon>Chordata</taxon>
        <taxon>Craniata</taxon>
        <taxon>Vertebrata</taxon>
        <taxon>Euteleostomi</taxon>
        <taxon>Actinopterygii</taxon>
        <taxon>Neopterygii</taxon>
        <taxon>Teleostei</taxon>
        <taxon>Notacanthiformes</taxon>
        <taxon>Halosauridae</taxon>
        <taxon>Aldrovandia</taxon>
    </lineage>
</organism>